<dbReference type="Proteomes" id="UP000076643">
    <property type="component" value="Unassembled WGS sequence"/>
</dbReference>
<evidence type="ECO:0000313" key="1">
    <source>
        <dbReference type="EMBL" id="KZN43719.1"/>
    </source>
</evidence>
<reference evidence="1 2" key="1">
    <citation type="submission" date="2013-07" db="EMBL/GenBank/DDBJ databases">
        <title>Comparative Genomic and Metabolomic Analysis of Twelve Strains of Pseudoalteromonas luteoviolacea.</title>
        <authorList>
            <person name="Vynne N.G."/>
            <person name="Mansson M."/>
            <person name="Gram L."/>
        </authorList>
    </citation>
    <scope>NUCLEOTIDE SEQUENCE [LARGE SCALE GENOMIC DNA]</scope>
    <source>
        <strain evidence="1 2">DSM 6061</strain>
    </source>
</reference>
<proteinExistence type="predicted"/>
<dbReference type="PATRIC" id="fig|1365250.3.peg.648"/>
<sequence>MQKTRRFTATGFFNCPGQPLLAMVRPTARGLAFSRWKVKLFTFLFPPSPNFHMGKTRRPPHTLSSAIVQKVSDSERSEYASFAQG</sequence>
<protein>
    <submittedName>
        <fullName evidence="1">Uncharacterized protein</fullName>
    </submittedName>
</protein>
<organism evidence="1 2">
    <name type="scientific">Pseudoalteromonas luteoviolacea DSM 6061</name>
    <dbReference type="NCBI Taxonomy" id="1365250"/>
    <lineage>
        <taxon>Bacteria</taxon>
        <taxon>Pseudomonadati</taxon>
        <taxon>Pseudomonadota</taxon>
        <taxon>Gammaproteobacteria</taxon>
        <taxon>Alteromonadales</taxon>
        <taxon>Pseudoalteromonadaceae</taxon>
        <taxon>Pseudoalteromonas</taxon>
    </lineage>
</organism>
<gene>
    <name evidence="1" type="ORF">N475_26060</name>
</gene>
<accession>A0A166Z1J5</accession>
<name>A0A166Z1J5_9GAMM</name>
<dbReference type="EMBL" id="AUYB01000077">
    <property type="protein sequence ID" value="KZN43719.1"/>
    <property type="molecule type" value="Genomic_DNA"/>
</dbReference>
<evidence type="ECO:0000313" key="2">
    <source>
        <dbReference type="Proteomes" id="UP000076643"/>
    </source>
</evidence>
<keyword evidence="2" id="KW-1185">Reference proteome</keyword>
<comment type="caution">
    <text evidence="1">The sequence shown here is derived from an EMBL/GenBank/DDBJ whole genome shotgun (WGS) entry which is preliminary data.</text>
</comment>
<dbReference type="AlphaFoldDB" id="A0A166Z1J5"/>